<feature type="domain" description="Gfo/Idh/MocA-like oxidoreductase N-terminal" evidence="2">
    <location>
        <begin position="44"/>
        <end position="179"/>
    </location>
</feature>
<dbReference type="SUPFAM" id="SSF51735">
    <property type="entry name" value="NAD(P)-binding Rossmann-fold domains"/>
    <property type="match status" value="1"/>
</dbReference>
<dbReference type="Pfam" id="PF01408">
    <property type="entry name" value="GFO_IDH_MocA"/>
    <property type="match status" value="1"/>
</dbReference>
<feature type="region of interest" description="Disordered" evidence="1">
    <location>
        <begin position="364"/>
        <end position="388"/>
    </location>
</feature>
<dbReference type="Gene3D" id="3.40.50.720">
    <property type="entry name" value="NAD(P)-binding Rossmann-like Domain"/>
    <property type="match status" value="1"/>
</dbReference>
<evidence type="ECO:0000259" key="2">
    <source>
        <dbReference type="Pfam" id="PF01408"/>
    </source>
</evidence>
<dbReference type="Pfam" id="PF02894">
    <property type="entry name" value="GFO_IDH_MocA_C"/>
    <property type="match status" value="1"/>
</dbReference>
<gene>
    <name evidence="4" type="ORF">PZE19_05480</name>
</gene>
<dbReference type="SUPFAM" id="SSF55347">
    <property type="entry name" value="Glyceraldehyde-3-phosphate dehydrogenase-like, C-terminal domain"/>
    <property type="match status" value="1"/>
</dbReference>
<feature type="domain" description="Gfo/Idh/MocA-like oxidoreductase C-terminal" evidence="3">
    <location>
        <begin position="193"/>
        <end position="434"/>
    </location>
</feature>
<organism evidence="4 5">
    <name type="scientific">Paludisphaera mucosa</name>
    <dbReference type="NCBI Taxonomy" id="3030827"/>
    <lineage>
        <taxon>Bacteria</taxon>
        <taxon>Pseudomonadati</taxon>
        <taxon>Planctomycetota</taxon>
        <taxon>Planctomycetia</taxon>
        <taxon>Isosphaerales</taxon>
        <taxon>Isosphaeraceae</taxon>
        <taxon>Paludisphaera</taxon>
    </lineage>
</organism>
<protein>
    <submittedName>
        <fullName evidence="4">Gfo/Idh/MocA family oxidoreductase</fullName>
    </submittedName>
</protein>
<dbReference type="EMBL" id="JARRAG010000001">
    <property type="protein sequence ID" value="MDG3003210.1"/>
    <property type="molecule type" value="Genomic_DNA"/>
</dbReference>
<evidence type="ECO:0000256" key="1">
    <source>
        <dbReference type="SAM" id="MobiDB-lite"/>
    </source>
</evidence>
<accession>A0ABT6F6J0</accession>
<dbReference type="InterPro" id="IPR004104">
    <property type="entry name" value="Gfo/Idh/MocA-like_OxRdtase_C"/>
</dbReference>
<evidence type="ECO:0000259" key="3">
    <source>
        <dbReference type="Pfam" id="PF02894"/>
    </source>
</evidence>
<dbReference type="InterPro" id="IPR036291">
    <property type="entry name" value="NAD(P)-bd_dom_sf"/>
</dbReference>
<dbReference type="InterPro" id="IPR000683">
    <property type="entry name" value="Gfo/Idh/MocA-like_OxRdtase_N"/>
</dbReference>
<dbReference type="PANTHER" id="PTHR43818">
    <property type="entry name" value="BCDNA.GH03377"/>
    <property type="match status" value="1"/>
</dbReference>
<sequence>MQNKPLVNRRTFLETAGAATGAAVAAGTFAHPAVGAVKGANERINVAILGPGGRAQEHIRILGHLKEETKLVDIIGLCDVWDGNDDAKRGLYYSAKKVGLDAEGKDKDRITKDYRKILECKDVDVVLVATPDHWHAKMCQDAMEAGKDVYCEKPMTHTIEEARKLVETVNRTKQVFTVGVQSTADPRWREANKLITDGKIGKVMQGQTSYYRNSNVGQWRYYKLTKDMTPKTVDWKMFLGTDFGLAPDQPFDRARYAQWRCYWDFGGGMYTDLFVHQLTHLILAMGVRLPRRVVGAGGLYMEYDGRDVPDVATVVADYDEGCQVLISATMCNDVQLPEVIRGHTATVRFDPTPKGGYSVVQQKLEGRPAPPGANQGEGGDKFTPEQPREDTRALWEHFLECTRSRNPETLCPVELGYAAIATVNLGVKSYREGKAYYINKENGEVVDADSAWAARWEERSKLRGKPNQVIGWNAGETGSLLEAPEYQKLGGTWVDGKDPAGA</sequence>
<dbReference type="PROSITE" id="PS51318">
    <property type="entry name" value="TAT"/>
    <property type="match status" value="1"/>
</dbReference>
<dbReference type="Gene3D" id="3.30.360.10">
    <property type="entry name" value="Dihydrodipicolinate Reductase, domain 2"/>
    <property type="match status" value="1"/>
</dbReference>
<dbReference type="Proteomes" id="UP001216907">
    <property type="component" value="Unassembled WGS sequence"/>
</dbReference>
<dbReference type="RefSeq" id="WP_277859564.1">
    <property type="nucleotide sequence ID" value="NZ_JARRAG010000001.1"/>
</dbReference>
<evidence type="ECO:0000313" key="4">
    <source>
        <dbReference type="EMBL" id="MDG3003210.1"/>
    </source>
</evidence>
<keyword evidence="5" id="KW-1185">Reference proteome</keyword>
<name>A0ABT6F6J0_9BACT</name>
<comment type="caution">
    <text evidence="4">The sequence shown here is derived from an EMBL/GenBank/DDBJ whole genome shotgun (WGS) entry which is preliminary data.</text>
</comment>
<evidence type="ECO:0000313" key="5">
    <source>
        <dbReference type="Proteomes" id="UP001216907"/>
    </source>
</evidence>
<dbReference type="InterPro" id="IPR006311">
    <property type="entry name" value="TAT_signal"/>
</dbReference>
<dbReference type="InterPro" id="IPR050463">
    <property type="entry name" value="Gfo/Idh/MocA_oxidrdct_glycsds"/>
</dbReference>
<feature type="compositionally biased region" description="Basic and acidic residues" evidence="1">
    <location>
        <begin position="378"/>
        <end position="388"/>
    </location>
</feature>
<dbReference type="PANTHER" id="PTHR43818:SF5">
    <property type="entry name" value="OXIDOREDUCTASE FAMILY PROTEIN"/>
    <property type="match status" value="1"/>
</dbReference>
<reference evidence="4 5" key="1">
    <citation type="submission" date="2023-03" db="EMBL/GenBank/DDBJ databases">
        <title>Paludisphaera mucosa sp. nov. a novel planctomycete from northern fen.</title>
        <authorList>
            <person name="Ivanova A."/>
        </authorList>
    </citation>
    <scope>NUCLEOTIDE SEQUENCE [LARGE SCALE GENOMIC DNA]</scope>
    <source>
        <strain evidence="4 5">Pla2</strain>
    </source>
</reference>
<proteinExistence type="predicted"/>